<accession>A0A5R8WJZ1</accession>
<keyword evidence="3" id="KW-1185">Reference proteome</keyword>
<protein>
    <submittedName>
        <fullName evidence="2">Conjugal transfer protein TraK</fullName>
    </submittedName>
</protein>
<sequence length="223" mass="24538">MRNIALGAIGLALVVCLAAGGLVMYAYGSVGQRVYVVGSQGTQAALAANPEEHTDFELRNLVRTFAQYMFQHDQYTFKDNLNMALPLIDEMGGRRIYDGFKKGDVLGNYTKFGARTSITIDSIVIDSHSRPKSGRLYLRQRAFVGDRQSQPTPMGCSFRFAETNRSNKNPFGVILTSFDYFLYNPGMSKAEKQILEDQARRDAEDLARAKAGAAAAQAGTEAQ</sequence>
<dbReference type="OrthoDB" id="892899at2"/>
<evidence type="ECO:0000313" key="3">
    <source>
        <dbReference type="Proteomes" id="UP000305517"/>
    </source>
</evidence>
<proteinExistence type="predicted"/>
<dbReference type="Proteomes" id="UP000305517">
    <property type="component" value="Unassembled WGS sequence"/>
</dbReference>
<name>A0A5R8WJZ1_9BACT</name>
<comment type="caution">
    <text evidence="2">The sequence shown here is derived from an EMBL/GenBank/DDBJ whole genome shotgun (WGS) entry which is preliminary data.</text>
</comment>
<feature type="region of interest" description="Disordered" evidence="1">
    <location>
        <begin position="199"/>
        <end position="223"/>
    </location>
</feature>
<feature type="compositionally biased region" description="Basic and acidic residues" evidence="1">
    <location>
        <begin position="199"/>
        <end position="208"/>
    </location>
</feature>
<evidence type="ECO:0000313" key="2">
    <source>
        <dbReference type="EMBL" id="TLM88792.1"/>
    </source>
</evidence>
<dbReference type="AlphaFoldDB" id="A0A5R8WJZ1"/>
<organism evidence="2 3">
    <name type="scientific">Hymenobacter jeollabukensis</name>
    <dbReference type="NCBI Taxonomy" id="2025313"/>
    <lineage>
        <taxon>Bacteria</taxon>
        <taxon>Pseudomonadati</taxon>
        <taxon>Bacteroidota</taxon>
        <taxon>Cytophagia</taxon>
        <taxon>Cytophagales</taxon>
        <taxon>Hymenobacteraceae</taxon>
        <taxon>Hymenobacter</taxon>
    </lineage>
</organism>
<dbReference type="EMBL" id="VAJM01000016">
    <property type="protein sequence ID" value="TLM88792.1"/>
    <property type="molecule type" value="Genomic_DNA"/>
</dbReference>
<dbReference type="RefSeq" id="WP_138081704.1">
    <property type="nucleotide sequence ID" value="NZ_VAJM01000016.1"/>
</dbReference>
<reference evidence="2 3" key="1">
    <citation type="submission" date="2019-05" db="EMBL/GenBank/DDBJ databases">
        <title>Hymenobacter edaphi sp. nov., isolated from abandoned arsenic-contaminated farmland soil.</title>
        <authorList>
            <person name="Nie L."/>
        </authorList>
    </citation>
    <scope>NUCLEOTIDE SEQUENCE [LARGE SCALE GENOMIC DNA]</scope>
    <source>
        <strain evidence="2 3">1-3-3-8</strain>
    </source>
</reference>
<gene>
    <name evidence="2" type="ORF">FDY95_23445</name>
</gene>
<feature type="compositionally biased region" description="Low complexity" evidence="1">
    <location>
        <begin position="209"/>
        <end position="223"/>
    </location>
</feature>
<evidence type="ECO:0000256" key="1">
    <source>
        <dbReference type="SAM" id="MobiDB-lite"/>
    </source>
</evidence>